<keyword evidence="1" id="KW-1133">Transmembrane helix</keyword>
<keyword evidence="3" id="KW-1185">Reference proteome</keyword>
<reference evidence="2" key="1">
    <citation type="submission" date="2023-06" db="EMBL/GenBank/DDBJ databases">
        <title>Genome-scale phylogeny and comparative genomics of the fungal order Sordariales.</title>
        <authorList>
            <consortium name="Lawrence Berkeley National Laboratory"/>
            <person name="Hensen N."/>
            <person name="Bonometti L."/>
            <person name="Westerberg I."/>
            <person name="Brannstrom I.O."/>
            <person name="Guillou S."/>
            <person name="Cros-Aarteil S."/>
            <person name="Calhoun S."/>
            <person name="Haridas S."/>
            <person name="Kuo A."/>
            <person name="Mondo S."/>
            <person name="Pangilinan J."/>
            <person name="Riley R."/>
            <person name="Labutti K."/>
            <person name="Andreopoulos B."/>
            <person name="Lipzen A."/>
            <person name="Chen C."/>
            <person name="Yanf M."/>
            <person name="Daum C."/>
            <person name="Ng V."/>
            <person name="Clum A."/>
            <person name="Steindorff A."/>
            <person name="Ohm R."/>
            <person name="Martin F."/>
            <person name="Silar P."/>
            <person name="Natvig D."/>
            <person name="Lalanne C."/>
            <person name="Gautier V."/>
            <person name="Ament-Velasquez S.L."/>
            <person name="Kruys A."/>
            <person name="Hutchinson M.I."/>
            <person name="Powell A.J."/>
            <person name="Barry K."/>
            <person name="Miller A.N."/>
            <person name="Grigoriev I.V."/>
            <person name="Debuchy R."/>
            <person name="Gladieux P."/>
            <person name="Thoren M.H."/>
            <person name="Johannesson H."/>
        </authorList>
    </citation>
    <scope>NUCLEOTIDE SEQUENCE</scope>
    <source>
        <strain evidence="2">SMH2532-1</strain>
    </source>
</reference>
<keyword evidence="1" id="KW-0812">Transmembrane</keyword>
<comment type="caution">
    <text evidence="2">The sequence shown here is derived from an EMBL/GenBank/DDBJ whole genome shotgun (WGS) entry which is preliminary data.</text>
</comment>
<feature type="transmembrane region" description="Helical" evidence="1">
    <location>
        <begin position="48"/>
        <end position="70"/>
    </location>
</feature>
<feature type="transmembrane region" description="Helical" evidence="1">
    <location>
        <begin position="111"/>
        <end position="134"/>
    </location>
</feature>
<sequence>MVFSQITQPDSSYLTWTRFAFPDAERGPVPAFSVSIQWSRYIQSGYTMMSTLIVVNITAIFIAGGLWIYLRGSRAGNQVNDISISLWNKREATHMSVIDTLFYSRDALKKWWYYPLVAALLGAWAASVLAGIFMPPRVFLGNAAPVNPSSIFVPPDMNKFQNTIPYDVLYRTYAMNVDTYLRAAGAAYIAAKDVRDRVRVNPPVSLGTWTGPDPLDPKKQRVEQIQRMDYGYNITGAEMGLQRLPKLQLRVVGSCVTNYSWFQHTTKNDKLLFDNYQSQWLKPGNLDSISASCPSPSARFKVDPNPQQLEGNSSWAVIISSVDRLSYTASDDPWYRTKPFEKSEQSRMNITSVKYGNYIVNPGRPVLSCWQRDLWFWGDEGSQKNSSLVNLQAMVGKNLLSDAMVEVLQRYFTTPVAYNLGFALQGSALQASKTTVGKVFSAGASSIYRDLCHIILSAYIATENTLTDTTLYASQSVTGDVPPKFDLPNLALNNSTQNPRPGVEEFVVFTNKAVALELTTTILIPILTLGSWLLMHMMLGLTPLKMAAAMESIELFKAVKSHYGEPAVHLAEDGVPKWTL</sequence>
<evidence type="ECO:0000313" key="3">
    <source>
        <dbReference type="Proteomes" id="UP001174936"/>
    </source>
</evidence>
<organism evidence="2 3">
    <name type="scientific">Cercophora newfieldiana</name>
    <dbReference type="NCBI Taxonomy" id="92897"/>
    <lineage>
        <taxon>Eukaryota</taxon>
        <taxon>Fungi</taxon>
        <taxon>Dikarya</taxon>
        <taxon>Ascomycota</taxon>
        <taxon>Pezizomycotina</taxon>
        <taxon>Sordariomycetes</taxon>
        <taxon>Sordariomycetidae</taxon>
        <taxon>Sordariales</taxon>
        <taxon>Lasiosphaeriaceae</taxon>
        <taxon>Cercophora</taxon>
    </lineage>
</organism>
<proteinExistence type="predicted"/>
<protein>
    <submittedName>
        <fullName evidence="2">Uncharacterized protein</fullName>
    </submittedName>
</protein>
<evidence type="ECO:0000313" key="2">
    <source>
        <dbReference type="EMBL" id="KAK0649255.1"/>
    </source>
</evidence>
<dbReference type="Proteomes" id="UP001174936">
    <property type="component" value="Unassembled WGS sequence"/>
</dbReference>
<gene>
    <name evidence="2" type="ORF">B0T16DRAFT_372167</name>
</gene>
<dbReference type="EMBL" id="JAULSV010000003">
    <property type="protein sequence ID" value="KAK0649255.1"/>
    <property type="molecule type" value="Genomic_DNA"/>
</dbReference>
<dbReference type="AlphaFoldDB" id="A0AA39YCB7"/>
<keyword evidence="1" id="KW-0472">Membrane</keyword>
<accession>A0AA39YCB7</accession>
<name>A0AA39YCB7_9PEZI</name>
<evidence type="ECO:0000256" key="1">
    <source>
        <dbReference type="SAM" id="Phobius"/>
    </source>
</evidence>